<evidence type="ECO:0000256" key="5">
    <source>
        <dbReference type="SAM" id="MobiDB-lite"/>
    </source>
</evidence>
<gene>
    <name evidence="6" type="ORF">NIES267_63750</name>
</gene>
<dbReference type="GO" id="GO:0030089">
    <property type="term" value="C:phycobilisome"/>
    <property type="evidence" value="ECO:0007669"/>
    <property type="project" value="UniProtKB-KW"/>
</dbReference>
<dbReference type="AlphaFoldDB" id="A0A1Z4M045"/>
<feature type="region of interest" description="Disordered" evidence="5">
    <location>
        <begin position="215"/>
        <end position="256"/>
    </location>
</feature>
<reference evidence="6 7" key="1">
    <citation type="submission" date="2017-06" db="EMBL/GenBank/DDBJ databases">
        <title>Genome sequencing of cyanobaciteial culture collection at National Institute for Environmental Studies (NIES).</title>
        <authorList>
            <person name="Hirose Y."/>
            <person name="Shimura Y."/>
            <person name="Fujisawa T."/>
            <person name="Nakamura Y."/>
            <person name="Kawachi M."/>
        </authorList>
    </citation>
    <scope>NUCLEOTIDE SEQUENCE [LARGE SCALE GENOMIC DNA]</scope>
    <source>
        <strain evidence="6 7">NIES-267</strain>
    </source>
</reference>
<dbReference type="InterPro" id="IPR011989">
    <property type="entry name" value="ARM-like"/>
</dbReference>
<evidence type="ECO:0000256" key="2">
    <source>
        <dbReference type="ARBA" id="ARBA00022549"/>
    </source>
</evidence>
<feature type="compositionally biased region" description="Polar residues" evidence="5">
    <location>
        <begin position="215"/>
        <end position="237"/>
    </location>
</feature>
<dbReference type="OrthoDB" id="448481at2"/>
<accession>A0A1Z4M045</accession>
<dbReference type="SUPFAM" id="SSF48371">
    <property type="entry name" value="ARM repeat"/>
    <property type="match status" value="1"/>
</dbReference>
<evidence type="ECO:0000256" key="3">
    <source>
        <dbReference type="ARBA" id="ARBA00022738"/>
    </source>
</evidence>
<proteinExistence type="inferred from homology"/>
<evidence type="ECO:0000256" key="1">
    <source>
        <dbReference type="ARBA" id="ARBA00009299"/>
    </source>
</evidence>
<dbReference type="Pfam" id="PF13646">
    <property type="entry name" value="HEAT_2"/>
    <property type="match status" value="1"/>
</dbReference>
<dbReference type="InterPro" id="IPR016024">
    <property type="entry name" value="ARM-type_fold"/>
</dbReference>
<keyword evidence="7" id="KW-1185">Reference proteome</keyword>
<evidence type="ECO:0000313" key="7">
    <source>
        <dbReference type="Proteomes" id="UP000218418"/>
    </source>
</evidence>
<evidence type="ECO:0000313" key="6">
    <source>
        <dbReference type="EMBL" id="BAY86864.1"/>
    </source>
</evidence>
<keyword evidence="3" id="KW-0605">Phycobilisome</keyword>
<sequence>MLYKGIEFKAIILTVLAMLGAVNLYVLTNTTTLAQAQPDSVKISRCIGIKIELYIRQANNGSSSAFNKLVACNSRAIPYLVQALESKDENLRIISIAAIGEIDANAAALPYLTKSLKDNSKDVRVVTAYYLGKIGKDAVAVLTTALKDENSYVRRSAADALERIVTDCTKRKRVYDFVGSVRENTLAYLRNNPPVMCSIPVINNLLAWKCANTNSSESTPFNPSQKPENSPQLMQRENFSDTEKPCKNCSNSQDEE</sequence>
<dbReference type="Gene3D" id="1.25.10.10">
    <property type="entry name" value="Leucine-rich Repeat Variant"/>
    <property type="match status" value="1"/>
</dbReference>
<dbReference type="GO" id="GO:0016491">
    <property type="term" value="F:oxidoreductase activity"/>
    <property type="evidence" value="ECO:0007669"/>
    <property type="project" value="TreeGrafter"/>
</dbReference>
<protein>
    <submittedName>
        <fullName evidence="6">HEAT domain protein repeat-containing protein</fullName>
    </submittedName>
</protein>
<dbReference type="PANTHER" id="PTHR12697:SF5">
    <property type="entry name" value="DEOXYHYPUSINE HYDROXYLASE"/>
    <property type="match status" value="1"/>
</dbReference>
<dbReference type="GO" id="GO:0016829">
    <property type="term" value="F:lyase activity"/>
    <property type="evidence" value="ECO:0007669"/>
    <property type="project" value="UniProtKB-KW"/>
</dbReference>
<evidence type="ECO:0000256" key="4">
    <source>
        <dbReference type="ARBA" id="ARBA00023239"/>
    </source>
</evidence>
<comment type="similarity">
    <text evidence="1">Belongs to the CpcE/RpcE/PecE family.</text>
</comment>
<dbReference type="Proteomes" id="UP000218418">
    <property type="component" value="Chromosome"/>
</dbReference>
<keyword evidence="4" id="KW-0456">Lyase</keyword>
<dbReference type="PANTHER" id="PTHR12697">
    <property type="entry name" value="PBS LYASE HEAT-LIKE PROTEIN"/>
    <property type="match status" value="1"/>
</dbReference>
<organism evidence="6 7">
    <name type="scientific">Calothrix parasitica NIES-267</name>
    <dbReference type="NCBI Taxonomy" id="1973488"/>
    <lineage>
        <taxon>Bacteria</taxon>
        <taxon>Bacillati</taxon>
        <taxon>Cyanobacteriota</taxon>
        <taxon>Cyanophyceae</taxon>
        <taxon>Nostocales</taxon>
        <taxon>Calotrichaceae</taxon>
        <taxon>Calothrix</taxon>
    </lineage>
</organism>
<dbReference type="EMBL" id="AP018227">
    <property type="protein sequence ID" value="BAY86864.1"/>
    <property type="molecule type" value="Genomic_DNA"/>
</dbReference>
<keyword evidence="2" id="KW-0042">Antenna complex</keyword>
<name>A0A1Z4M045_9CYAN</name>